<accession>A0A4Y7IB49</accession>
<dbReference type="AlphaFoldDB" id="A0A4Y7IB49"/>
<organism evidence="2 3">
    <name type="scientific">Papaver somniferum</name>
    <name type="common">Opium poppy</name>
    <dbReference type="NCBI Taxonomy" id="3469"/>
    <lineage>
        <taxon>Eukaryota</taxon>
        <taxon>Viridiplantae</taxon>
        <taxon>Streptophyta</taxon>
        <taxon>Embryophyta</taxon>
        <taxon>Tracheophyta</taxon>
        <taxon>Spermatophyta</taxon>
        <taxon>Magnoliopsida</taxon>
        <taxon>Ranunculales</taxon>
        <taxon>Papaveraceae</taxon>
        <taxon>Papaveroideae</taxon>
        <taxon>Papaver</taxon>
    </lineage>
</organism>
<evidence type="ECO:0000256" key="1">
    <source>
        <dbReference type="SAM" id="Phobius"/>
    </source>
</evidence>
<evidence type="ECO:0000313" key="3">
    <source>
        <dbReference type="Proteomes" id="UP000316621"/>
    </source>
</evidence>
<keyword evidence="1" id="KW-1133">Transmembrane helix</keyword>
<dbReference type="Proteomes" id="UP000316621">
    <property type="component" value="Chromosome 1"/>
</dbReference>
<sequence length="81" mass="9470">YFFFLLAVSSLFFLYVLICGFYLLFQVSVEPSSLVENRPGDNTWMCKYARENHLFYVGLMSIKMVKKKGRSLNKFQSGYGM</sequence>
<keyword evidence="1" id="KW-0812">Transmembrane</keyword>
<evidence type="ECO:0000313" key="2">
    <source>
        <dbReference type="EMBL" id="RZC45266.1"/>
    </source>
</evidence>
<keyword evidence="1" id="KW-0472">Membrane</keyword>
<dbReference type="Gramene" id="RZC45266">
    <property type="protein sequence ID" value="RZC45266"/>
    <property type="gene ID" value="C5167_038212"/>
</dbReference>
<dbReference type="EMBL" id="CM010715">
    <property type="protein sequence ID" value="RZC45266.1"/>
    <property type="molecule type" value="Genomic_DNA"/>
</dbReference>
<feature type="non-terminal residue" evidence="2">
    <location>
        <position position="1"/>
    </location>
</feature>
<proteinExistence type="predicted"/>
<reference evidence="2 3" key="1">
    <citation type="journal article" date="2018" name="Science">
        <title>The opium poppy genome and morphinan production.</title>
        <authorList>
            <person name="Guo L."/>
            <person name="Winzer T."/>
            <person name="Yang X."/>
            <person name="Li Y."/>
            <person name="Ning Z."/>
            <person name="He Z."/>
            <person name="Teodor R."/>
            <person name="Lu Y."/>
            <person name="Bowser T.A."/>
            <person name="Graham I.A."/>
            <person name="Ye K."/>
        </authorList>
    </citation>
    <scope>NUCLEOTIDE SEQUENCE [LARGE SCALE GENOMIC DNA]</scope>
    <source>
        <strain evidence="3">cv. HN1</strain>
        <tissue evidence="2">Leaves</tissue>
    </source>
</reference>
<name>A0A4Y7IB49_PAPSO</name>
<protein>
    <submittedName>
        <fullName evidence="2">Uncharacterized protein</fullName>
    </submittedName>
</protein>
<gene>
    <name evidence="2" type="ORF">C5167_038212</name>
</gene>
<keyword evidence="3" id="KW-1185">Reference proteome</keyword>
<feature type="transmembrane region" description="Helical" evidence="1">
    <location>
        <begin position="6"/>
        <end position="25"/>
    </location>
</feature>